<dbReference type="RefSeq" id="WP_344877278.1">
    <property type="nucleotide sequence ID" value="NZ_BAAAZP010000054.1"/>
</dbReference>
<comment type="caution">
    <text evidence="3">The sequence shown here is derived from an EMBL/GenBank/DDBJ whole genome shotgun (WGS) entry which is preliminary data.</text>
</comment>
<evidence type="ECO:0000259" key="2">
    <source>
        <dbReference type="Pfam" id="PF21761"/>
    </source>
</evidence>
<dbReference type="Proteomes" id="UP001500902">
    <property type="component" value="Unassembled WGS sequence"/>
</dbReference>
<name>A0ABP7BL24_9ACTN</name>
<evidence type="ECO:0000313" key="4">
    <source>
        <dbReference type="Proteomes" id="UP001500902"/>
    </source>
</evidence>
<evidence type="ECO:0000256" key="1">
    <source>
        <dbReference type="SAM" id="MobiDB-lite"/>
    </source>
</evidence>
<reference evidence="4" key="1">
    <citation type="journal article" date="2019" name="Int. J. Syst. Evol. Microbiol.">
        <title>The Global Catalogue of Microorganisms (GCM) 10K type strain sequencing project: providing services to taxonomists for standard genome sequencing and annotation.</title>
        <authorList>
            <consortium name="The Broad Institute Genomics Platform"/>
            <consortium name="The Broad Institute Genome Sequencing Center for Infectious Disease"/>
            <person name="Wu L."/>
            <person name="Ma J."/>
        </authorList>
    </citation>
    <scope>NUCLEOTIDE SEQUENCE [LARGE SCALE GENOMIC DNA]</scope>
    <source>
        <strain evidence="4">JCM 16904</strain>
    </source>
</reference>
<proteinExistence type="predicted"/>
<gene>
    <name evidence="3" type="ORF">GCM10022224_030000</name>
</gene>
<dbReference type="EMBL" id="BAAAZP010000054">
    <property type="protein sequence ID" value="GAA3664042.1"/>
    <property type="molecule type" value="Genomic_DNA"/>
</dbReference>
<feature type="region of interest" description="Disordered" evidence="1">
    <location>
        <begin position="128"/>
        <end position="189"/>
    </location>
</feature>
<feature type="region of interest" description="Disordered" evidence="1">
    <location>
        <begin position="1"/>
        <end position="22"/>
    </location>
</feature>
<feature type="domain" description="NADPH-dependent reductive aminase-like C-terminal" evidence="2">
    <location>
        <begin position="39"/>
        <end position="127"/>
    </location>
</feature>
<dbReference type="InterPro" id="IPR013328">
    <property type="entry name" value="6PGD_dom2"/>
</dbReference>
<accession>A0ABP7BL24</accession>
<evidence type="ECO:0000313" key="3">
    <source>
        <dbReference type="EMBL" id="GAA3664042.1"/>
    </source>
</evidence>
<dbReference type="InterPro" id="IPR048666">
    <property type="entry name" value="RedAm-like_C"/>
</dbReference>
<keyword evidence="4" id="KW-1185">Reference proteome</keyword>
<organism evidence="3 4">
    <name type="scientific">Nonomuraea antimicrobica</name>
    <dbReference type="NCBI Taxonomy" id="561173"/>
    <lineage>
        <taxon>Bacteria</taxon>
        <taxon>Bacillati</taxon>
        <taxon>Actinomycetota</taxon>
        <taxon>Actinomycetes</taxon>
        <taxon>Streptosporangiales</taxon>
        <taxon>Streptosporangiaceae</taxon>
        <taxon>Nonomuraea</taxon>
    </lineage>
</organism>
<dbReference type="Pfam" id="PF21761">
    <property type="entry name" value="RedAm-like_C"/>
    <property type="match status" value="1"/>
</dbReference>
<sequence>MRAPGSIPAPSGLRGGNGEKPRRTVLSALGGTAVHLGTDPGRAASFDAALLNLFWSSINGLMHSYALAARHQVPATVPAPHGRLMAQLVADLLPGLAADIDDGGFSGAGPSSPTPVAASLEHIVHPDRAPAHLRHREHRTDRARDPPPARDTHPDPVPSGRGSPALVLPATPTPGHRPRRPHHDRDLYP</sequence>
<dbReference type="Gene3D" id="1.10.1040.10">
    <property type="entry name" value="N-(1-d-carboxylethyl)-l-norvaline Dehydrogenase, domain 2"/>
    <property type="match status" value="1"/>
</dbReference>
<feature type="compositionally biased region" description="Basic and acidic residues" evidence="1">
    <location>
        <begin position="138"/>
        <end position="154"/>
    </location>
</feature>
<protein>
    <recommendedName>
        <fullName evidence="2">NADPH-dependent reductive aminase-like C-terminal domain-containing protein</fullName>
    </recommendedName>
</protein>